<sequence length="226" mass="23941">MSFYSNFQTDKCPGPINGNPLNGLNEKVCIQAQRVFDACIRQGQTDGIVLSIVDPVPANPTYPLTFISARSTSSAGTVTAFQIDRLPDRANCARVQASVDIPVEVVYTDANGTEGKASATITVTEDVILFVPQPSIMPYEVQAVVSAVAPEGSFNAENNTFVIDACITVILKIIINVDLLVPSYGYCVIPPAQEYTQEVCAGFFELPLYPQGNCGGSSGCGSGCGK</sequence>
<proteinExistence type="predicted"/>
<dbReference type="EMBL" id="DXCL01000026">
    <property type="protein sequence ID" value="HIZ03538.1"/>
    <property type="molecule type" value="Genomic_DNA"/>
</dbReference>
<evidence type="ECO:0000313" key="2">
    <source>
        <dbReference type="Proteomes" id="UP000824132"/>
    </source>
</evidence>
<reference evidence="1" key="1">
    <citation type="journal article" date="2021" name="PeerJ">
        <title>Extensive microbial diversity within the chicken gut microbiome revealed by metagenomics and culture.</title>
        <authorList>
            <person name="Gilroy R."/>
            <person name="Ravi A."/>
            <person name="Getino M."/>
            <person name="Pursley I."/>
            <person name="Horton D.L."/>
            <person name="Alikhan N.F."/>
            <person name="Baker D."/>
            <person name="Gharbi K."/>
            <person name="Hall N."/>
            <person name="Watson M."/>
            <person name="Adriaenssens E.M."/>
            <person name="Foster-Nyarko E."/>
            <person name="Jarju S."/>
            <person name="Secka A."/>
            <person name="Antonio M."/>
            <person name="Oren A."/>
            <person name="Chaudhuri R.R."/>
            <person name="La Ragione R."/>
            <person name="Hildebrand F."/>
            <person name="Pallen M.J."/>
        </authorList>
    </citation>
    <scope>NUCLEOTIDE SEQUENCE</scope>
    <source>
        <strain evidence="1">CHK187-5294</strain>
    </source>
</reference>
<comment type="caution">
    <text evidence="1">The sequence shown here is derived from an EMBL/GenBank/DDBJ whole genome shotgun (WGS) entry which is preliminary data.</text>
</comment>
<dbReference type="AlphaFoldDB" id="A0A9D2CZ63"/>
<accession>A0A9D2CZ63</accession>
<gene>
    <name evidence="1" type="ORF">H9727_04560</name>
</gene>
<organism evidence="1 2">
    <name type="scientific">Candidatus Borkfalkia avistercoris</name>
    <dbReference type="NCBI Taxonomy" id="2838504"/>
    <lineage>
        <taxon>Bacteria</taxon>
        <taxon>Bacillati</taxon>
        <taxon>Bacillota</taxon>
        <taxon>Clostridia</taxon>
        <taxon>Christensenellales</taxon>
        <taxon>Christensenellaceae</taxon>
        <taxon>Candidatus Borkfalkia</taxon>
    </lineage>
</organism>
<name>A0A9D2CZ63_9FIRM</name>
<dbReference type="Proteomes" id="UP000824132">
    <property type="component" value="Unassembled WGS sequence"/>
</dbReference>
<evidence type="ECO:0000313" key="1">
    <source>
        <dbReference type="EMBL" id="HIZ03538.1"/>
    </source>
</evidence>
<reference evidence="1" key="2">
    <citation type="submission" date="2021-04" db="EMBL/GenBank/DDBJ databases">
        <authorList>
            <person name="Gilroy R."/>
        </authorList>
    </citation>
    <scope>NUCLEOTIDE SEQUENCE</scope>
    <source>
        <strain evidence="1">CHK187-5294</strain>
    </source>
</reference>
<protein>
    <submittedName>
        <fullName evidence="1">Uncharacterized protein</fullName>
    </submittedName>
</protein>